<keyword evidence="6 7" id="KW-0349">Heme</keyword>
<organism evidence="9 10">
    <name type="scientific">Recurvomyces mirabilis</name>
    <dbReference type="NCBI Taxonomy" id="574656"/>
    <lineage>
        <taxon>Eukaryota</taxon>
        <taxon>Fungi</taxon>
        <taxon>Dikarya</taxon>
        <taxon>Ascomycota</taxon>
        <taxon>Pezizomycotina</taxon>
        <taxon>Dothideomycetes</taxon>
        <taxon>Dothideomycetidae</taxon>
        <taxon>Mycosphaerellales</taxon>
        <taxon>Teratosphaeriaceae</taxon>
        <taxon>Recurvomyces</taxon>
    </lineage>
</organism>
<gene>
    <name evidence="9" type="ORF">LTR78_005157</name>
</gene>
<keyword evidence="7" id="KW-0503">Monooxygenase</keyword>
<dbReference type="EMBL" id="JAUTXT010000017">
    <property type="protein sequence ID" value="KAK3674813.1"/>
    <property type="molecule type" value="Genomic_DNA"/>
</dbReference>
<evidence type="ECO:0000256" key="3">
    <source>
        <dbReference type="ARBA" id="ARBA00022723"/>
    </source>
</evidence>
<evidence type="ECO:0000256" key="1">
    <source>
        <dbReference type="ARBA" id="ARBA00001971"/>
    </source>
</evidence>
<dbReference type="Pfam" id="PF00067">
    <property type="entry name" value="p450"/>
    <property type="match status" value="1"/>
</dbReference>
<dbReference type="SUPFAM" id="SSF48264">
    <property type="entry name" value="Cytochrome P450"/>
    <property type="match status" value="1"/>
</dbReference>
<evidence type="ECO:0000256" key="6">
    <source>
        <dbReference type="PIRSR" id="PIRSR602403-1"/>
    </source>
</evidence>
<sequence length="492" mass="54647">MPALASPASLAPAIILLLTFLLVRAVVRSRKTAHIPSVRYGQIPGFRSWQGAYAYLRDPEATLKEGYEKYPDGCFKVATLTSELIIVSSTEKLGEYLAAPDSQLNVQDAINEGIQFQWTMGPGVYFRPYHIPIVRGKMTQNIANMVPALQEEITGLLDASIGHPADFKEVAIHDVTIDIIAKVGNLALAGPVVAHNQAYIDAAIQYTLDLMVSAEFLRPTPVVAKDYVAYLTPAYRSKKKCEKMIGGYIQERLKATDAGEAKTQDMLQWLIDSAPPEERTMPQLNERLLALNVAAIHTTTMTLTNAIYTLCTEPEKYLPALREEVHQHIPDSQFTKERIDSLSKLDSFFRECGRVGAIGTLASGRLARHDFTFKNGTVIPKGYMVSGSIPVLHKLVSPEEAQFDGFRYSRMAEEGKKQMQAVSTSNDYLAFGHGRHACPGRFFAASEMKQIFANMIVRYDMKLTLGTKPMRLYIGPAKIPETKLKIQMRAAQ</sequence>
<proteinExistence type="inferred from homology"/>
<evidence type="ECO:0000256" key="2">
    <source>
        <dbReference type="ARBA" id="ARBA00010617"/>
    </source>
</evidence>
<feature type="chain" id="PRO_5042244613" description="Cytochrome P450" evidence="8">
    <location>
        <begin position="26"/>
        <end position="492"/>
    </location>
</feature>
<evidence type="ECO:0000313" key="9">
    <source>
        <dbReference type="EMBL" id="KAK3674813.1"/>
    </source>
</evidence>
<feature type="signal peptide" evidence="8">
    <location>
        <begin position="1"/>
        <end position="25"/>
    </location>
</feature>
<evidence type="ECO:0000256" key="4">
    <source>
        <dbReference type="ARBA" id="ARBA00023002"/>
    </source>
</evidence>
<dbReference type="InterPro" id="IPR002403">
    <property type="entry name" value="Cyt_P450_E_grp-IV"/>
</dbReference>
<accession>A0AAE0WN81</accession>
<keyword evidence="5 6" id="KW-0408">Iron</keyword>
<keyword evidence="10" id="KW-1185">Reference proteome</keyword>
<keyword evidence="3 6" id="KW-0479">Metal-binding</keyword>
<reference evidence="9" key="1">
    <citation type="submission" date="2023-07" db="EMBL/GenBank/DDBJ databases">
        <title>Black Yeasts Isolated from many extreme environments.</title>
        <authorList>
            <person name="Coleine C."/>
            <person name="Stajich J.E."/>
            <person name="Selbmann L."/>
        </authorList>
    </citation>
    <scope>NUCLEOTIDE SEQUENCE</scope>
    <source>
        <strain evidence="9">CCFEE 5485</strain>
    </source>
</reference>
<dbReference type="PANTHER" id="PTHR46206">
    <property type="entry name" value="CYTOCHROME P450"/>
    <property type="match status" value="1"/>
</dbReference>
<evidence type="ECO:0000256" key="8">
    <source>
        <dbReference type="SAM" id="SignalP"/>
    </source>
</evidence>
<dbReference type="GO" id="GO:0016705">
    <property type="term" value="F:oxidoreductase activity, acting on paired donors, with incorporation or reduction of molecular oxygen"/>
    <property type="evidence" value="ECO:0007669"/>
    <property type="project" value="InterPro"/>
</dbReference>
<dbReference type="PROSITE" id="PS00086">
    <property type="entry name" value="CYTOCHROME_P450"/>
    <property type="match status" value="1"/>
</dbReference>
<comment type="caution">
    <text evidence="9">The sequence shown here is derived from an EMBL/GenBank/DDBJ whole genome shotgun (WGS) entry which is preliminary data.</text>
</comment>
<dbReference type="Proteomes" id="UP001274830">
    <property type="component" value="Unassembled WGS sequence"/>
</dbReference>
<dbReference type="InterPro" id="IPR017972">
    <property type="entry name" value="Cyt_P450_CS"/>
</dbReference>
<feature type="binding site" description="axial binding residue" evidence="6">
    <location>
        <position position="438"/>
    </location>
    <ligand>
        <name>heme</name>
        <dbReference type="ChEBI" id="CHEBI:30413"/>
    </ligand>
    <ligandPart>
        <name>Fe</name>
        <dbReference type="ChEBI" id="CHEBI:18248"/>
    </ligandPart>
</feature>
<evidence type="ECO:0008006" key="11">
    <source>
        <dbReference type="Google" id="ProtNLM"/>
    </source>
</evidence>
<comment type="similarity">
    <text evidence="2 7">Belongs to the cytochrome P450 family.</text>
</comment>
<dbReference type="InterPro" id="IPR001128">
    <property type="entry name" value="Cyt_P450"/>
</dbReference>
<dbReference type="InterPro" id="IPR036396">
    <property type="entry name" value="Cyt_P450_sf"/>
</dbReference>
<dbReference type="Gene3D" id="1.10.630.10">
    <property type="entry name" value="Cytochrome P450"/>
    <property type="match status" value="1"/>
</dbReference>
<dbReference type="GO" id="GO:0004497">
    <property type="term" value="F:monooxygenase activity"/>
    <property type="evidence" value="ECO:0007669"/>
    <property type="project" value="UniProtKB-KW"/>
</dbReference>
<evidence type="ECO:0000256" key="7">
    <source>
        <dbReference type="RuleBase" id="RU000461"/>
    </source>
</evidence>
<evidence type="ECO:0000256" key="5">
    <source>
        <dbReference type="ARBA" id="ARBA00023004"/>
    </source>
</evidence>
<dbReference type="AlphaFoldDB" id="A0AAE0WN81"/>
<dbReference type="GO" id="GO:0005506">
    <property type="term" value="F:iron ion binding"/>
    <property type="evidence" value="ECO:0007669"/>
    <property type="project" value="InterPro"/>
</dbReference>
<dbReference type="GO" id="GO:0020037">
    <property type="term" value="F:heme binding"/>
    <property type="evidence" value="ECO:0007669"/>
    <property type="project" value="InterPro"/>
</dbReference>
<keyword evidence="4 7" id="KW-0560">Oxidoreductase</keyword>
<name>A0AAE0WN81_9PEZI</name>
<evidence type="ECO:0000313" key="10">
    <source>
        <dbReference type="Proteomes" id="UP001274830"/>
    </source>
</evidence>
<comment type="cofactor">
    <cofactor evidence="1 6">
        <name>heme</name>
        <dbReference type="ChEBI" id="CHEBI:30413"/>
    </cofactor>
</comment>
<keyword evidence="8" id="KW-0732">Signal</keyword>
<dbReference type="PRINTS" id="PR00465">
    <property type="entry name" value="EP450IV"/>
</dbReference>
<protein>
    <recommendedName>
        <fullName evidence="11">Cytochrome P450</fullName>
    </recommendedName>
</protein>
<dbReference type="CDD" id="cd11041">
    <property type="entry name" value="CYP503A1-like"/>
    <property type="match status" value="1"/>
</dbReference>